<feature type="transmembrane region" description="Helical" evidence="1">
    <location>
        <begin position="396"/>
        <end position="416"/>
    </location>
</feature>
<dbReference type="RefSeq" id="WP_179517570.1">
    <property type="nucleotide sequence ID" value="NZ_JACCAC010000001.1"/>
</dbReference>
<feature type="transmembrane region" description="Helical" evidence="1">
    <location>
        <begin position="162"/>
        <end position="179"/>
    </location>
</feature>
<evidence type="ECO:0000259" key="3">
    <source>
        <dbReference type="Pfam" id="PF19040"/>
    </source>
</evidence>
<proteinExistence type="predicted"/>
<dbReference type="Pfam" id="PF01757">
    <property type="entry name" value="Acyl_transf_3"/>
    <property type="match status" value="1"/>
</dbReference>
<comment type="caution">
    <text evidence="4">The sequence shown here is derived from an EMBL/GenBank/DDBJ whole genome shotgun (WGS) entry which is preliminary data.</text>
</comment>
<dbReference type="InterPro" id="IPR043968">
    <property type="entry name" value="SGNH"/>
</dbReference>
<keyword evidence="5" id="KW-1185">Reference proteome</keyword>
<dbReference type="AlphaFoldDB" id="A0A7Y9US06"/>
<keyword evidence="1" id="KW-1133">Transmembrane helix</keyword>
<evidence type="ECO:0000256" key="1">
    <source>
        <dbReference type="SAM" id="Phobius"/>
    </source>
</evidence>
<dbReference type="InterPro" id="IPR050879">
    <property type="entry name" value="Acyltransferase_3"/>
</dbReference>
<feature type="domain" description="SGNH" evidence="3">
    <location>
        <begin position="487"/>
        <end position="719"/>
    </location>
</feature>
<keyword evidence="1" id="KW-0472">Membrane</keyword>
<dbReference type="Pfam" id="PF19040">
    <property type="entry name" value="SGNH"/>
    <property type="match status" value="1"/>
</dbReference>
<evidence type="ECO:0000259" key="2">
    <source>
        <dbReference type="Pfam" id="PF01757"/>
    </source>
</evidence>
<dbReference type="Proteomes" id="UP000544110">
    <property type="component" value="Unassembled WGS sequence"/>
</dbReference>
<reference evidence="4 5" key="1">
    <citation type="submission" date="2020-07" db="EMBL/GenBank/DDBJ databases">
        <title>Sequencing the genomes of 1000 actinobacteria strains.</title>
        <authorList>
            <person name="Klenk H.-P."/>
        </authorList>
    </citation>
    <scope>NUCLEOTIDE SEQUENCE [LARGE SCALE GENOMIC DNA]</scope>
    <source>
        <strain evidence="4 5">DSM 24552</strain>
    </source>
</reference>
<feature type="domain" description="Acyltransferase 3" evidence="2">
    <location>
        <begin position="25"/>
        <end position="377"/>
    </location>
</feature>
<feature type="transmembrane region" description="Helical" evidence="1">
    <location>
        <begin position="265"/>
        <end position="283"/>
    </location>
</feature>
<evidence type="ECO:0000313" key="4">
    <source>
        <dbReference type="EMBL" id="NYG55064.1"/>
    </source>
</evidence>
<feature type="transmembrane region" description="Helical" evidence="1">
    <location>
        <begin position="49"/>
        <end position="69"/>
    </location>
</feature>
<protein>
    <submittedName>
        <fullName evidence="4">Peptidoglycan/LPS O-acetylase OafA/YrhL</fullName>
    </submittedName>
</protein>
<accession>A0A7Y9US06</accession>
<feature type="transmembrane region" description="Helical" evidence="1">
    <location>
        <begin position="90"/>
        <end position="109"/>
    </location>
</feature>
<gene>
    <name evidence="4" type="ORF">BJ989_001368</name>
</gene>
<dbReference type="GO" id="GO:0009103">
    <property type="term" value="P:lipopolysaccharide biosynthetic process"/>
    <property type="evidence" value="ECO:0007669"/>
    <property type="project" value="TreeGrafter"/>
</dbReference>
<dbReference type="GO" id="GO:0016747">
    <property type="term" value="F:acyltransferase activity, transferring groups other than amino-acyl groups"/>
    <property type="evidence" value="ECO:0007669"/>
    <property type="project" value="InterPro"/>
</dbReference>
<sequence>MTDRSADAPPRVDPPRRAHRLREDVQGLRAVAVLTVIAAHADFAPVEGGFVGVDVFFVISGFLISQLLFREVARTGRVSLGGFYARRARRILPAATVVTVATVVASLLWTSLVEARDVLTDAVWASLFAANVRFASSGVDYFAQDQGPSPLQHYWSLAVEEQFYLVWPLVLLGCLAWAARRSGRARPARSGRRRAERDALPRTTVVLALGLLTATSLAWSVWTTAASPETAYFSTLARAWELGVGALAALVGPALVRSLAPRGRAVLATGGLVAIVAACLLYTEATPFPGYAALLPVLGSAAVLLAGLELRPEQPVPAATRWLGAAPMRLVGDWSYSLYLWHWPVLVVLEARLGREPGLVATALALVATFALAGLTYRFVETPFRSTRTFTVPRGLVLYPASLVLVLVTAAGGTWWTRWAGGELGDDPAITLSDFGVDDPAAVDLAADPAVALVQASVLAARSGMAVPSDLSPDLLELRDDVAPVTCDYADDSLRELCPGGDTDAERSIVLLGDSHARAWVPAFERIAEEAGYRTYHLVKVQCTAADVTVAALGTRDPWPECSDFRDWATDQVAEVEPDLVVVSTSPPVNGVYDDAGRHLTGRDEVGAEMRAGYERLFAALAPHADRLVLLEDVPRAPEDPATCMTEGDPSLAECMFEPAERASWFADLSVEVAREADVEVVETDRWFCWDGSCPVVVGSTLTYRDPGHITSTYAAELAGPLGDALGLTGPGTGPLDAAAGAGGSGQRP</sequence>
<feature type="transmembrane region" description="Helical" evidence="1">
    <location>
        <begin position="242"/>
        <end position="260"/>
    </location>
</feature>
<evidence type="ECO:0000313" key="5">
    <source>
        <dbReference type="Proteomes" id="UP000544110"/>
    </source>
</evidence>
<dbReference type="PANTHER" id="PTHR23028">
    <property type="entry name" value="ACETYLTRANSFERASE"/>
    <property type="match status" value="1"/>
</dbReference>
<dbReference type="InterPro" id="IPR002656">
    <property type="entry name" value="Acyl_transf_3_dom"/>
</dbReference>
<dbReference type="PANTHER" id="PTHR23028:SF53">
    <property type="entry name" value="ACYL_TRANSF_3 DOMAIN-CONTAINING PROTEIN"/>
    <property type="match status" value="1"/>
</dbReference>
<dbReference type="EMBL" id="JACCAC010000001">
    <property type="protein sequence ID" value="NYG55064.1"/>
    <property type="molecule type" value="Genomic_DNA"/>
</dbReference>
<keyword evidence="1" id="KW-0812">Transmembrane</keyword>
<name>A0A7Y9US06_9ACTN</name>
<feature type="transmembrane region" description="Helical" evidence="1">
    <location>
        <begin position="359"/>
        <end position="380"/>
    </location>
</feature>
<dbReference type="GO" id="GO:0016020">
    <property type="term" value="C:membrane"/>
    <property type="evidence" value="ECO:0007669"/>
    <property type="project" value="TreeGrafter"/>
</dbReference>
<feature type="transmembrane region" description="Helical" evidence="1">
    <location>
        <begin position="199"/>
        <end position="222"/>
    </location>
</feature>
<organism evidence="4 5">
    <name type="scientific">Nocardioides perillae</name>
    <dbReference type="NCBI Taxonomy" id="1119534"/>
    <lineage>
        <taxon>Bacteria</taxon>
        <taxon>Bacillati</taxon>
        <taxon>Actinomycetota</taxon>
        <taxon>Actinomycetes</taxon>
        <taxon>Propionibacteriales</taxon>
        <taxon>Nocardioidaceae</taxon>
        <taxon>Nocardioides</taxon>
    </lineage>
</organism>